<feature type="region of interest" description="Disordered" evidence="1">
    <location>
        <begin position="493"/>
        <end position="521"/>
    </location>
</feature>
<feature type="compositionally biased region" description="Basic and acidic residues" evidence="1">
    <location>
        <begin position="11"/>
        <end position="23"/>
    </location>
</feature>
<dbReference type="Gene3D" id="1.20.930.20">
    <property type="entry name" value="Adaptor protein Cbl, N-terminal domain"/>
    <property type="match status" value="1"/>
</dbReference>
<dbReference type="SUPFAM" id="SSF56112">
    <property type="entry name" value="Protein kinase-like (PK-like)"/>
    <property type="match status" value="2"/>
</dbReference>
<accession>A0A9N8YZU1</accession>
<dbReference type="OrthoDB" id="2314769at2759"/>
<protein>
    <submittedName>
        <fullName evidence="2">6932_t:CDS:1</fullName>
    </submittedName>
</protein>
<dbReference type="Proteomes" id="UP000789405">
    <property type="component" value="Unassembled WGS sequence"/>
</dbReference>
<keyword evidence="3" id="KW-1185">Reference proteome</keyword>
<dbReference type="InterPro" id="IPR036537">
    <property type="entry name" value="Adaptor_Cbl_N_dom_sf"/>
</dbReference>
<comment type="caution">
    <text evidence="2">The sequence shown here is derived from an EMBL/GenBank/DDBJ whole genome shotgun (WGS) entry which is preliminary data.</text>
</comment>
<feature type="compositionally biased region" description="Polar residues" evidence="1">
    <location>
        <begin position="493"/>
        <end position="507"/>
    </location>
</feature>
<dbReference type="EMBL" id="CAJVPY010000338">
    <property type="protein sequence ID" value="CAG8466706.1"/>
    <property type="molecule type" value="Genomic_DNA"/>
</dbReference>
<gene>
    <name evidence="2" type="ORF">DERYTH_LOCUS1262</name>
</gene>
<dbReference type="Gene3D" id="1.10.510.10">
    <property type="entry name" value="Transferase(Phosphotransferase) domain 1"/>
    <property type="match status" value="1"/>
</dbReference>
<dbReference type="AlphaFoldDB" id="A0A9N8YZU1"/>
<evidence type="ECO:0000313" key="3">
    <source>
        <dbReference type="Proteomes" id="UP000789405"/>
    </source>
</evidence>
<reference evidence="2" key="1">
    <citation type="submission" date="2021-06" db="EMBL/GenBank/DDBJ databases">
        <authorList>
            <person name="Kallberg Y."/>
            <person name="Tangrot J."/>
            <person name="Rosling A."/>
        </authorList>
    </citation>
    <scope>NUCLEOTIDE SEQUENCE</scope>
    <source>
        <strain evidence="2">MA453B</strain>
    </source>
</reference>
<evidence type="ECO:0000256" key="1">
    <source>
        <dbReference type="SAM" id="MobiDB-lite"/>
    </source>
</evidence>
<name>A0A9N8YZU1_9GLOM</name>
<feature type="non-terminal residue" evidence="2">
    <location>
        <position position="541"/>
    </location>
</feature>
<dbReference type="InterPro" id="IPR059179">
    <property type="entry name" value="MLKL-like_MCAfunc"/>
</dbReference>
<dbReference type="GO" id="GO:0007166">
    <property type="term" value="P:cell surface receptor signaling pathway"/>
    <property type="evidence" value="ECO:0007669"/>
    <property type="project" value="InterPro"/>
</dbReference>
<dbReference type="CDD" id="cd21037">
    <property type="entry name" value="MLKL_NTD"/>
    <property type="match status" value="1"/>
</dbReference>
<feature type="compositionally biased region" description="Polar residues" evidence="1">
    <location>
        <begin position="1"/>
        <end position="10"/>
    </location>
</feature>
<organism evidence="2 3">
    <name type="scientific">Dentiscutata erythropus</name>
    <dbReference type="NCBI Taxonomy" id="1348616"/>
    <lineage>
        <taxon>Eukaryota</taxon>
        <taxon>Fungi</taxon>
        <taxon>Fungi incertae sedis</taxon>
        <taxon>Mucoromycota</taxon>
        <taxon>Glomeromycotina</taxon>
        <taxon>Glomeromycetes</taxon>
        <taxon>Diversisporales</taxon>
        <taxon>Gigasporaceae</taxon>
        <taxon>Dentiscutata</taxon>
    </lineage>
</organism>
<sequence>MNEEIYNNNMKNDDNSDIGNEKPLSEYSKKLETYLKSHDIKCFNYSECNNLKRIGQGGFATVYSAYFQKREYALKSLNNNLCLDDDSFKRLRNEIINNERERNIENTPSDYVDVYSKCWSSEPSQRLTLREILDKLEKLSTYSKTEFITNEINHSPREQTSTEKLFEGNKHTSLKETKNVCFSTPTIETTYWKIEKDNKNFVEYDSMKNILNGSDEFQIVDDDIKPFIPLINKVTEIANQMQIIQENAKCYNKTCLALLDRIDITQTAVKCLQRNRRTYNLYRKQDYYDNWVRLINVLENIKKFAEEITQMSCFQVYKNNLDEIKIHYDKNIEQLESVCKDLSLNSVIYDITQKENEIQDVIDDIDLAKKFQSELQHELRPEIMPLVCALMEQYTSSTSDTDIAFVMEEFKAPKIDPKDLTKPLSKKDNVRGANGNVIKKLYRGIEVACKKSQHDETWNDEPSARPNDLEMQINLKNIYDKHAGISPDISFKNPNSSISQRKNNIDSQKIEQCETSDKPALKRQPKAIELLEKIKMKKGKF</sequence>
<feature type="region of interest" description="Disordered" evidence="1">
    <location>
        <begin position="1"/>
        <end position="23"/>
    </location>
</feature>
<proteinExistence type="predicted"/>
<evidence type="ECO:0000313" key="2">
    <source>
        <dbReference type="EMBL" id="CAG8466706.1"/>
    </source>
</evidence>
<feature type="compositionally biased region" description="Basic and acidic residues" evidence="1">
    <location>
        <begin position="508"/>
        <end position="520"/>
    </location>
</feature>
<dbReference type="InterPro" id="IPR011009">
    <property type="entry name" value="Kinase-like_dom_sf"/>
</dbReference>